<dbReference type="Gene3D" id="1.20.5.340">
    <property type="match status" value="1"/>
</dbReference>
<evidence type="ECO:0000256" key="3">
    <source>
        <dbReference type="SAM" id="SignalP"/>
    </source>
</evidence>
<dbReference type="AlphaFoldDB" id="A0A226EA29"/>
<evidence type="ECO:0000256" key="2">
    <source>
        <dbReference type="SAM" id="Phobius"/>
    </source>
</evidence>
<accession>A0A226EA29</accession>
<evidence type="ECO:0000313" key="4">
    <source>
        <dbReference type="EMBL" id="OXA54118.1"/>
    </source>
</evidence>
<gene>
    <name evidence="4" type="ORF">Fcan01_11094</name>
</gene>
<proteinExistence type="predicted"/>
<keyword evidence="1" id="KW-0175">Coiled coil</keyword>
<feature type="coiled-coil region" evidence="1">
    <location>
        <begin position="157"/>
        <end position="191"/>
    </location>
</feature>
<feature type="transmembrane region" description="Helical" evidence="2">
    <location>
        <begin position="487"/>
        <end position="510"/>
    </location>
</feature>
<organism evidence="4 5">
    <name type="scientific">Folsomia candida</name>
    <name type="common">Springtail</name>
    <dbReference type="NCBI Taxonomy" id="158441"/>
    <lineage>
        <taxon>Eukaryota</taxon>
        <taxon>Metazoa</taxon>
        <taxon>Ecdysozoa</taxon>
        <taxon>Arthropoda</taxon>
        <taxon>Hexapoda</taxon>
        <taxon>Collembola</taxon>
        <taxon>Entomobryomorpha</taxon>
        <taxon>Isotomoidea</taxon>
        <taxon>Isotomidae</taxon>
        <taxon>Proisotominae</taxon>
        <taxon>Folsomia</taxon>
    </lineage>
</organism>
<sequence>MSPLWKLLPFSFLVLSLTILSCTASLYETEPLLWVDTQISLKSGVSDLGLSINFIKPCDKFYDPSIVNGTQEYFTTWCNENMEKVIIKPLMEMCRPGFAAGVPSRKKRFIKRVFRGVVNAGRSILGIFFPRRDPAIDQLSSSVNQLSIDMFSLKKRIENGEKRQDEFDKKLKQFEEEMAKLDNRLFKTEVDIATLQTWKTDLIQTLGTTMTLVTKLGAYFKLSESHMNEIVREWKDNRLSLKLFDIFMLGNNHTLTNMHKNVKPVECYIDPETGTAKFQFLKNDTDFGVHVLEANPFTLYEKIPGSYLGYRLDYVGPSQVAYDEGSDCIVPYSGTPTEIIMFPGEKSCLPMNELSVYKYWKKSCFPMYYMDETSIQFKAIGENYYIYCYGFRIKVYKSIIECPNYVFKIHTDEVIEILNNKSVSKVLKPEDFQPAKEFHSKKVVMHLMPKILQLNFYLLNVSVNCPYPEEVEMIGKTRGDGLVSAQMGVIGLLIVLAIILVGVGGAVWYVRGLLKRVEMQYRNPLPEMQPLGRPHNPLLAIEGDRARVFEIDNPEKY</sequence>
<evidence type="ECO:0000256" key="1">
    <source>
        <dbReference type="SAM" id="Coils"/>
    </source>
</evidence>
<keyword evidence="2" id="KW-1133">Transmembrane helix</keyword>
<reference evidence="4 5" key="1">
    <citation type="submission" date="2015-12" db="EMBL/GenBank/DDBJ databases">
        <title>The genome of Folsomia candida.</title>
        <authorList>
            <person name="Faddeeva A."/>
            <person name="Derks M.F."/>
            <person name="Anvar Y."/>
            <person name="Smit S."/>
            <person name="Van Straalen N."/>
            <person name="Roelofs D."/>
        </authorList>
    </citation>
    <scope>NUCLEOTIDE SEQUENCE [LARGE SCALE GENOMIC DNA]</scope>
    <source>
        <strain evidence="4 5">VU population</strain>
        <tissue evidence="4">Whole body</tissue>
    </source>
</reference>
<keyword evidence="3" id="KW-0732">Signal</keyword>
<dbReference type="PROSITE" id="PS51257">
    <property type="entry name" value="PROKAR_LIPOPROTEIN"/>
    <property type="match status" value="1"/>
</dbReference>
<comment type="caution">
    <text evidence="4">The sequence shown here is derived from an EMBL/GenBank/DDBJ whole genome shotgun (WGS) entry which is preliminary data.</text>
</comment>
<protein>
    <submittedName>
        <fullName evidence="4">Uncharacterized protein</fullName>
    </submittedName>
</protein>
<keyword evidence="2" id="KW-0472">Membrane</keyword>
<name>A0A226EA29_FOLCA</name>
<dbReference type="Proteomes" id="UP000198287">
    <property type="component" value="Unassembled WGS sequence"/>
</dbReference>
<keyword evidence="5" id="KW-1185">Reference proteome</keyword>
<keyword evidence="2" id="KW-0812">Transmembrane</keyword>
<feature type="chain" id="PRO_5012058984" evidence="3">
    <location>
        <begin position="25"/>
        <end position="557"/>
    </location>
</feature>
<dbReference type="EMBL" id="LNIX01000005">
    <property type="protein sequence ID" value="OXA54118.1"/>
    <property type="molecule type" value="Genomic_DNA"/>
</dbReference>
<feature type="signal peptide" evidence="3">
    <location>
        <begin position="1"/>
        <end position="24"/>
    </location>
</feature>
<evidence type="ECO:0000313" key="5">
    <source>
        <dbReference type="Proteomes" id="UP000198287"/>
    </source>
</evidence>